<organism evidence="1 2">
    <name type="scientific">Amorphotheca resinae ATCC 22711</name>
    <dbReference type="NCBI Taxonomy" id="857342"/>
    <lineage>
        <taxon>Eukaryota</taxon>
        <taxon>Fungi</taxon>
        <taxon>Dikarya</taxon>
        <taxon>Ascomycota</taxon>
        <taxon>Pezizomycotina</taxon>
        <taxon>Leotiomycetes</taxon>
        <taxon>Helotiales</taxon>
        <taxon>Amorphothecaceae</taxon>
        <taxon>Amorphotheca</taxon>
    </lineage>
</organism>
<dbReference type="OrthoDB" id="3943081at2759"/>
<evidence type="ECO:0000313" key="1">
    <source>
        <dbReference type="EMBL" id="PSS25518.1"/>
    </source>
</evidence>
<evidence type="ECO:0000313" key="2">
    <source>
        <dbReference type="Proteomes" id="UP000241818"/>
    </source>
</evidence>
<gene>
    <name evidence="1" type="ORF">M430DRAFT_95945</name>
</gene>
<feature type="non-terminal residue" evidence="1">
    <location>
        <position position="1"/>
    </location>
</feature>
<proteinExistence type="predicted"/>
<dbReference type="EMBL" id="KZ679007">
    <property type="protein sequence ID" value="PSS25518.1"/>
    <property type="molecule type" value="Genomic_DNA"/>
</dbReference>
<sequence>KTLYKCFYYSKLNLSYLYAFSYKAYALIKNIVRLDKLELRAFVRYLVEYNSTNIFKV</sequence>
<name>A0A2T3BB44_AMORE</name>
<dbReference type="RefSeq" id="XP_024724117.1">
    <property type="nucleotide sequence ID" value="XM_024869916.1"/>
</dbReference>
<keyword evidence="2" id="KW-1185">Reference proteome</keyword>
<protein>
    <submittedName>
        <fullName evidence="1">Uncharacterized protein</fullName>
    </submittedName>
</protein>
<dbReference type="AlphaFoldDB" id="A0A2T3BB44"/>
<accession>A0A2T3BB44</accession>
<reference evidence="1 2" key="1">
    <citation type="journal article" date="2018" name="New Phytol.">
        <title>Comparative genomics and transcriptomics depict ericoid mycorrhizal fungi as versatile saprotrophs and plant mutualists.</title>
        <authorList>
            <person name="Martino E."/>
            <person name="Morin E."/>
            <person name="Grelet G.A."/>
            <person name="Kuo A."/>
            <person name="Kohler A."/>
            <person name="Daghino S."/>
            <person name="Barry K.W."/>
            <person name="Cichocki N."/>
            <person name="Clum A."/>
            <person name="Dockter R.B."/>
            <person name="Hainaut M."/>
            <person name="Kuo R.C."/>
            <person name="LaButti K."/>
            <person name="Lindahl B.D."/>
            <person name="Lindquist E.A."/>
            <person name="Lipzen A."/>
            <person name="Khouja H.R."/>
            <person name="Magnuson J."/>
            <person name="Murat C."/>
            <person name="Ohm R.A."/>
            <person name="Singer S.W."/>
            <person name="Spatafora J.W."/>
            <person name="Wang M."/>
            <person name="Veneault-Fourrey C."/>
            <person name="Henrissat B."/>
            <person name="Grigoriev I.V."/>
            <person name="Martin F.M."/>
            <person name="Perotto S."/>
        </authorList>
    </citation>
    <scope>NUCLEOTIDE SEQUENCE [LARGE SCALE GENOMIC DNA]</scope>
    <source>
        <strain evidence="1 2">ATCC 22711</strain>
    </source>
</reference>
<dbReference type="GeneID" id="36577997"/>
<dbReference type="InParanoid" id="A0A2T3BB44"/>
<dbReference type="Proteomes" id="UP000241818">
    <property type="component" value="Unassembled WGS sequence"/>
</dbReference>